<sequence>MMKNNPFLTVFLLFCIKVLLIYYLDYIDFGVKMGDGLSLAVACFFIPGISVFLTLLIGESKYKKGFKYFTFFMVGISILVFITLSFLGALGRSFNH</sequence>
<feature type="transmembrane region" description="Helical" evidence="1">
    <location>
        <begin position="7"/>
        <end position="24"/>
    </location>
</feature>
<reference evidence="3" key="1">
    <citation type="journal article" date="2019" name="Int. J. Syst. Evol. Microbiol.">
        <title>The Global Catalogue of Microorganisms (GCM) 10K type strain sequencing project: providing services to taxonomists for standard genome sequencing and annotation.</title>
        <authorList>
            <consortium name="The Broad Institute Genomics Platform"/>
            <consortium name="The Broad Institute Genome Sequencing Center for Infectious Disease"/>
            <person name="Wu L."/>
            <person name="Ma J."/>
        </authorList>
    </citation>
    <scope>NUCLEOTIDE SEQUENCE [LARGE SCALE GENOMIC DNA]</scope>
    <source>
        <strain evidence="3">CECT 7798</strain>
    </source>
</reference>
<keyword evidence="1" id="KW-0472">Membrane</keyword>
<gene>
    <name evidence="2" type="ORF">ACFONJ_19750</name>
</gene>
<comment type="caution">
    <text evidence="2">The sequence shown here is derived from an EMBL/GenBank/DDBJ whole genome shotgun (WGS) entry which is preliminary data.</text>
</comment>
<evidence type="ECO:0000256" key="1">
    <source>
        <dbReference type="SAM" id="Phobius"/>
    </source>
</evidence>
<dbReference type="Proteomes" id="UP001595735">
    <property type="component" value="Unassembled WGS sequence"/>
</dbReference>
<dbReference type="RefSeq" id="WP_290299928.1">
    <property type="nucleotide sequence ID" value="NZ_JAUFQR010000001.1"/>
</dbReference>
<proteinExistence type="predicted"/>
<keyword evidence="3" id="KW-1185">Reference proteome</keyword>
<keyword evidence="1" id="KW-1133">Transmembrane helix</keyword>
<protein>
    <submittedName>
        <fullName evidence="2">Uncharacterized protein</fullName>
    </submittedName>
</protein>
<organism evidence="2 3">
    <name type="scientific">Chryseobacterium tructae</name>
    <dbReference type="NCBI Taxonomy" id="1037380"/>
    <lineage>
        <taxon>Bacteria</taxon>
        <taxon>Pseudomonadati</taxon>
        <taxon>Bacteroidota</taxon>
        <taxon>Flavobacteriia</taxon>
        <taxon>Flavobacteriales</taxon>
        <taxon>Weeksellaceae</taxon>
        <taxon>Chryseobacterium group</taxon>
        <taxon>Chryseobacterium</taxon>
    </lineage>
</organism>
<dbReference type="EMBL" id="JBHRYO010000002">
    <property type="protein sequence ID" value="MFC3758218.1"/>
    <property type="molecule type" value="Genomic_DNA"/>
</dbReference>
<keyword evidence="1" id="KW-0812">Transmembrane</keyword>
<evidence type="ECO:0000313" key="2">
    <source>
        <dbReference type="EMBL" id="MFC3758218.1"/>
    </source>
</evidence>
<feature type="transmembrane region" description="Helical" evidence="1">
    <location>
        <begin position="69"/>
        <end position="90"/>
    </location>
</feature>
<feature type="transmembrane region" description="Helical" evidence="1">
    <location>
        <begin position="36"/>
        <end position="57"/>
    </location>
</feature>
<evidence type="ECO:0000313" key="3">
    <source>
        <dbReference type="Proteomes" id="UP001595735"/>
    </source>
</evidence>
<name>A0ABV7XYX7_9FLAO</name>
<accession>A0ABV7XYX7</accession>